<dbReference type="Proteomes" id="UP001321486">
    <property type="component" value="Chromosome"/>
</dbReference>
<sequence length="469" mass="50288">MKTFRKGIAMSMKDKQIERRTFFRGAAVAAIMIPLSGTLASCATSGGGDSSTGKKSKNNPFGVAANSTTDAVIFKGGYGIAYAQFAGKQVSKLQKGSTVKVTAQTNIAQTLQPRFVAGNPPDVIDNSGANLIGINTIRGQLEDLTDVINADNYEGKKISDTLYAGVTKPGTFDGKFVQLNYVLTVYALWHSESLFKQNGWTVPTTWDEMYELGTKAKAAGKYLFTWGKEAATYYQTLAISSAIKEGGDEVRLALDNLEAGCWSKDAVQQVFTAMKKIIDAGYVKPGGAGTQFTAAQAQWSDDEEAILYPSGSWIENEMKTQTKSGFTMTGTPEPTVTKNSKFPAAALHSTAGEGYIVPSQGKNVAGGKEFLRAMLSKDAAVNFAKSTLSSTIVKDTIPEDGFGSTALVSQVKMLADAGTNVFSWNFVDLYGMNTDQLVVWNTFLSGVPPSPSSRARCRRSPTRCATTTR</sequence>
<protein>
    <submittedName>
        <fullName evidence="5">Lipoprotein</fullName>
    </submittedName>
</protein>
<reference evidence="6" key="1">
    <citation type="journal article" date="2019" name="Int. J. Syst. Evol. Microbiol.">
        <title>The Global Catalogue of Microorganisms (GCM) 10K type strain sequencing project: providing services to taxonomists for standard genome sequencing and annotation.</title>
        <authorList>
            <consortium name="The Broad Institute Genomics Platform"/>
            <consortium name="The Broad Institute Genome Sequencing Center for Infectious Disease"/>
            <person name="Wu L."/>
            <person name="Ma J."/>
        </authorList>
    </citation>
    <scope>NUCLEOTIDE SEQUENCE [LARGE SCALE GENOMIC DNA]</scope>
    <source>
        <strain evidence="6">NBRC 108728</strain>
    </source>
</reference>
<organism evidence="5 6">
    <name type="scientific">Frondihabitans sucicola</name>
    <dbReference type="NCBI Taxonomy" id="1268041"/>
    <lineage>
        <taxon>Bacteria</taxon>
        <taxon>Bacillati</taxon>
        <taxon>Actinomycetota</taxon>
        <taxon>Actinomycetes</taxon>
        <taxon>Micrococcales</taxon>
        <taxon>Microbacteriaceae</taxon>
        <taxon>Frondihabitans</taxon>
    </lineage>
</organism>
<accession>A0ABN6Y152</accession>
<name>A0ABN6Y152_9MICO</name>
<dbReference type="SUPFAM" id="SSF53850">
    <property type="entry name" value="Periplasmic binding protein-like II"/>
    <property type="match status" value="1"/>
</dbReference>
<dbReference type="Gene3D" id="3.40.190.10">
    <property type="entry name" value="Periplasmic binding protein-like II"/>
    <property type="match status" value="2"/>
</dbReference>
<comment type="subcellular location">
    <subcellularLocation>
        <location evidence="1">Cell envelope</location>
    </subcellularLocation>
</comment>
<evidence type="ECO:0000313" key="6">
    <source>
        <dbReference type="Proteomes" id="UP001321486"/>
    </source>
</evidence>
<dbReference type="EMBL" id="AP027732">
    <property type="protein sequence ID" value="BDZ49605.1"/>
    <property type="molecule type" value="Genomic_DNA"/>
</dbReference>
<dbReference type="NCBIfam" id="TIGR03851">
    <property type="entry name" value="chitin_NgcE"/>
    <property type="match status" value="1"/>
</dbReference>
<evidence type="ECO:0000256" key="1">
    <source>
        <dbReference type="ARBA" id="ARBA00004196"/>
    </source>
</evidence>
<keyword evidence="6" id="KW-1185">Reference proteome</keyword>
<proteinExistence type="inferred from homology"/>
<dbReference type="InterPro" id="IPR050490">
    <property type="entry name" value="Bact_solute-bd_prot1"/>
</dbReference>
<evidence type="ECO:0000256" key="2">
    <source>
        <dbReference type="ARBA" id="ARBA00008520"/>
    </source>
</evidence>
<dbReference type="PANTHER" id="PTHR43649:SF31">
    <property type="entry name" value="SN-GLYCEROL-3-PHOSPHATE-BINDING PERIPLASMIC PROTEIN UGPB"/>
    <property type="match status" value="1"/>
</dbReference>
<dbReference type="InterPro" id="IPR022386">
    <property type="entry name" value="Chitin_NgcE"/>
</dbReference>
<gene>
    <name evidence="5" type="ORF">GCM10025867_18460</name>
</gene>
<comment type="similarity">
    <text evidence="2">Belongs to the bacterial solute-binding protein 1 family.</text>
</comment>
<keyword evidence="3" id="KW-0813">Transport</keyword>
<dbReference type="Pfam" id="PF01547">
    <property type="entry name" value="SBP_bac_1"/>
    <property type="match status" value="1"/>
</dbReference>
<keyword evidence="5" id="KW-0449">Lipoprotein</keyword>
<dbReference type="InterPro" id="IPR006059">
    <property type="entry name" value="SBP"/>
</dbReference>
<keyword evidence="4" id="KW-0732">Signal</keyword>
<evidence type="ECO:0000256" key="4">
    <source>
        <dbReference type="ARBA" id="ARBA00022729"/>
    </source>
</evidence>
<evidence type="ECO:0000256" key="3">
    <source>
        <dbReference type="ARBA" id="ARBA00022448"/>
    </source>
</evidence>
<dbReference type="PANTHER" id="PTHR43649">
    <property type="entry name" value="ARABINOSE-BINDING PROTEIN-RELATED"/>
    <property type="match status" value="1"/>
</dbReference>
<evidence type="ECO:0000313" key="5">
    <source>
        <dbReference type="EMBL" id="BDZ49605.1"/>
    </source>
</evidence>